<proteinExistence type="predicted"/>
<reference evidence="1" key="1">
    <citation type="submission" date="2014-07" db="EMBL/GenBank/DDBJ databases">
        <title>Identification of a novel salt tolerance gene in wild soybean by whole-genome sequencing.</title>
        <authorList>
            <person name="Lam H.-M."/>
            <person name="Qi X."/>
            <person name="Li M.-W."/>
            <person name="Liu X."/>
            <person name="Xie M."/>
            <person name="Ni M."/>
            <person name="Xu X."/>
        </authorList>
    </citation>
    <scope>NUCLEOTIDE SEQUENCE [LARGE SCALE GENOMIC DNA]</scope>
    <source>
        <tissue evidence="1">Root</tissue>
    </source>
</reference>
<dbReference type="Proteomes" id="UP000053555">
    <property type="component" value="Unassembled WGS sequence"/>
</dbReference>
<dbReference type="EMBL" id="KN642710">
    <property type="protein sequence ID" value="KHN44934.1"/>
    <property type="molecule type" value="Genomic_DNA"/>
</dbReference>
<name>A0A0B2SKT0_GLYSO</name>
<accession>A0A0B2SKT0</accession>
<gene>
    <name evidence="1" type="ORF">glysoja_036145</name>
</gene>
<evidence type="ECO:0000313" key="1">
    <source>
        <dbReference type="EMBL" id="KHN44934.1"/>
    </source>
</evidence>
<organism evidence="1">
    <name type="scientific">Glycine soja</name>
    <name type="common">Wild soybean</name>
    <dbReference type="NCBI Taxonomy" id="3848"/>
    <lineage>
        <taxon>Eukaryota</taxon>
        <taxon>Viridiplantae</taxon>
        <taxon>Streptophyta</taxon>
        <taxon>Embryophyta</taxon>
        <taxon>Tracheophyta</taxon>
        <taxon>Spermatophyta</taxon>
        <taxon>Magnoliopsida</taxon>
        <taxon>eudicotyledons</taxon>
        <taxon>Gunneridae</taxon>
        <taxon>Pentapetalae</taxon>
        <taxon>rosids</taxon>
        <taxon>fabids</taxon>
        <taxon>Fabales</taxon>
        <taxon>Fabaceae</taxon>
        <taxon>Papilionoideae</taxon>
        <taxon>50 kb inversion clade</taxon>
        <taxon>NPAAA clade</taxon>
        <taxon>indigoferoid/millettioid clade</taxon>
        <taxon>Phaseoleae</taxon>
        <taxon>Glycine</taxon>
        <taxon>Glycine subgen. Soja</taxon>
    </lineage>
</organism>
<sequence length="43" mass="5001">MKPIPTDLYRAIRDSQLIGKSSYSKEATTTRKHERYIDTCVKV</sequence>
<protein>
    <submittedName>
        <fullName evidence="1">Uncharacterized protein</fullName>
    </submittedName>
</protein>
<dbReference type="AlphaFoldDB" id="A0A0B2SKT0"/>